<comment type="caution">
    <text evidence="14">The sequence shown here is derived from an EMBL/GenBank/DDBJ whole genome shotgun (WGS) entry which is preliminary data.</text>
</comment>
<dbReference type="InterPro" id="IPR050351">
    <property type="entry name" value="BphY/WalK/GraS-like"/>
</dbReference>
<evidence type="ECO:0000256" key="12">
    <source>
        <dbReference type="SAM" id="Phobius"/>
    </source>
</evidence>
<proteinExistence type="predicted"/>
<keyword evidence="9" id="KW-0902">Two-component regulatory system</keyword>
<dbReference type="EMBL" id="DXET01000082">
    <property type="protein sequence ID" value="HIX81008.1"/>
    <property type="molecule type" value="Genomic_DNA"/>
</dbReference>
<evidence type="ECO:0000256" key="9">
    <source>
        <dbReference type="ARBA" id="ARBA00023012"/>
    </source>
</evidence>
<accession>A0A9D1XK72</accession>
<dbReference type="PRINTS" id="PR00344">
    <property type="entry name" value="BCTRLSENSOR"/>
</dbReference>
<evidence type="ECO:0000313" key="14">
    <source>
        <dbReference type="EMBL" id="HIX81008.1"/>
    </source>
</evidence>
<dbReference type="InterPro" id="IPR003594">
    <property type="entry name" value="HATPase_dom"/>
</dbReference>
<evidence type="ECO:0000256" key="11">
    <source>
        <dbReference type="SAM" id="Coils"/>
    </source>
</evidence>
<dbReference type="Pfam" id="PF02518">
    <property type="entry name" value="HATPase_c"/>
    <property type="match status" value="1"/>
</dbReference>
<protein>
    <recommendedName>
        <fullName evidence="3">histidine kinase</fullName>
        <ecNumber evidence="3">2.7.13.3</ecNumber>
    </recommendedName>
</protein>
<evidence type="ECO:0000256" key="8">
    <source>
        <dbReference type="ARBA" id="ARBA00022989"/>
    </source>
</evidence>
<evidence type="ECO:0000256" key="6">
    <source>
        <dbReference type="ARBA" id="ARBA00022692"/>
    </source>
</evidence>
<name>A0A9D1XK72_9FIRM</name>
<feature type="domain" description="Histidine kinase" evidence="13">
    <location>
        <begin position="126"/>
        <end position="331"/>
    </location>
</feature>
<dbReference type="GO" id="GO:0005886">
    <property type="term" value="C:plasma membrane"/>
    <property type="evidence" value="ECO:0007669"/>
    <property type="project" value="UniProtKB-SubCell"/>
</dbReference>
<reference evidence="14" key="1">
    <citation type="journal article" date="2021" name="PeerJ">
        <title>Extensive microbial diversity within the chicken gut microbiome revealed by metagenomics and culture.</title>
        <authorList>
            <person name="Gilroy R."/>
            <person name="Ravi A."/>
            <person name="Getino M."/>
            <person name="Pursley I."/>
            <person name="Horton D.L."/>
            <person name="Alikhan N.F."/>
            <person name="Baker D."/>
            <person name="Gharbi K."/>
            <person name="Hall N."/>
            <person name="Watson M."/>
            <person name="Adriaenssens E.M."/>
            <person name="Foster-Nyarko E."/>
            <person name="Jarju S."/>
            <person name="Secka A."/>
            <person name="Antonio M."/>
            <person name="Oren A."/>
            <person name="Chaudhuri R.R."/>
            <person name="La Ragione R."/>
            <person name="Hildebrand F."/>
            <person name="Pallen M.J."/>
        </authorList>
    </citation>
    <scope>NUCLEOTIDE SEQUENCE</scope>
    <source>
        <strain evidence="14">ChiGjej1B1-14440</strain>
    </source>
</reference>
<evidence type="ECO:0000313" key="15">
    <source>
        <dbReference type="Proteomes" id="UP000886724"/>
    </source>
</evidence>
<dbReference type="PROSITE" id="PS50109">
    <property type="entry name" value="HIS_KIN"/>
    <property type="match status" value="1"/>
</dbReference>
<keyword evidence="7 14" id="KW-0418">Kinase</keyword>
<feature type="coiled-coil region" evidence="11">
    <location>
        <begin position="135"/>
        <end position="162"/>
    </location>
</feature>
<evidence type="ECO:0000256" key="10">
    <source>
        <dbReference type="ARBA" id="ARBA00023136"/>
    </source>
</evidence>
<dbReference type="InterPro" id="IPR005467">
    <property type="entry name" value="His_kinase_dom"/>
</dbReference>
<dbReference type="Proteomes" id="UP000886724">
    <property type="component" value="Unassembled WGS sequence"/>
</dbReference>
<dbReference type="AlphaFoldDB" id="A0A9D1XK72"/>
<dbReference type="GO" id="GO:0004721">
    <property type="term" value="F:phosphoprotein phosphatase activity"/>
    <property type="evidence" value="ECO:0007669"/>
    <property type="project" value="TreeGrafter"/>
</dbReference>
<reference evidence="14" key="2">
    <citation type="submission" date="2021-04" db="EMBL/GenBank/DDBJ databases">
        <authorList>
            <person name="Gilroy R."/>
        </authorList>
    </citation>
    <scope>NUCLEOTIDE SEQUENCE</scope>
    <source>
        <strain evidence="14">ChiGjej1B1-14440</strain>
    </source>
</reference>
<dbReference type="InterPro" id="IPR004358">
    <property type="entry name" value="Sig_transdc_His_kin-like_C"/>
</dbReference>
<evidence type="ECO:0000256" key="7">
    <source>
        <dbReference type="ARBA" id="ARBA00022777"/>
    </source>
</evidence>
<evidence type="ECO:0000256" key="5">
    <source>
        <dbReference type="ARBA" id="ARBA00022679"/>
    </source>
</evidence>
<dbReference type="EC" id="2.7.13.3" evidence="3"/>
<evidence type="ECO:0000259" key="13">
    <source>
        <dbReference type="PROSITE" id="PS50109"/>
    </source>
</evidence>
<dbReference type="GO" id="GO:0016036">
    <property type="term" value="P:cellular response to phosphate starvation"/>
    <property type="evidence" value="ECO:0007669"/>
    <property type="project" value="TreeGrafter"/>
</dbReference>
<feature type="transmembrane region" description="Helical" evidence="12">
    <location>
        <begin position="12"/>
        <end position="33"/>
    </location>
</feature>
<feature type="transmembrane region" description="Helical" evidence="12">
    <location>
        <begin position="39"/>
        <end position="58"/>
    </location>
</feature>
<keyword evidence="11" id="KW-0175">Coiled coil</keyword>
<sequence>MKLLDYIKDQIVLILLYFTMILLVQFFLVMYHLPATLKVSLLIIMVLFLLIVISYDYYRKSFFYQDFQKNLDQLDKKCLISALITRPNFLEGQILYDSLYEIDKATYEEIEKYQQEVSDFKEYIELWIHEVKLPIASTKLMIHNHESNVRKLKDQINKIENNVELVLYYARLDSSEKDYLIKKCDLNQIIKNVIKKNQDSLLYQNIAIKIKNIEATVLSDSKWLEFIINQIISNSIKYHGESDCLISFNVIQNENYISLEILDNGIGIKDSELPYVFDKSFTGENGRLVSSATGMGLYIVKNLCHKLGHQIAIESKQWKYTKVIIDFNNEDYYKVVR</sequence>
<keyword evidence="6 12" id="KW-0812">Transmembrane</keyword>
<comment type="subcellular location">
    <subcellularLocation>
        <location evidence="2">Cell membrane</location>
        <topology evidence="2">Multi-pass membrane protein</topology>
    </subcellularLocation>
</comment>
<evidence type="ECO:0000256" key="2">
    <source>
        <dbReference type="ARBA" id="ARBA00004651"/>
    </source>
</evidence>
<dbReference type="PANTHER" id="PTHR45453">
    <property type="entry name" value="PHOSPHATE REGULON SENSOR PROTEIN PHOR"/>
    <property type="match status" value="1"/>
</dbReference>
<organism evidence="14 15">
    <name type="scientific">Candidatus Erysipelatoclostridium merdavium</name>
    <dbReference type="NCBI Taxonomy" id="2838566"/>
    <lineage>
        <taxon>Bacteria</taxon>
        <taxon>Bacillati</taxon>
        <taxon>Bacillota</taxon>
        <taxon>Erysipelotrichia</taxon>
        <taxon>Erysipelotrichales</taxon>
        <taxon>Erysipelotrichales incertae sedis</taxon>
    </lineage>
</organism>
<keyword evidence="5" id="KW-0808">Transferase</keyword>
<keyword evidence="10 12" id="KW-0472">Membrane</keyword>
<dbReference type="Gene3D" id="3.30.565.10">
    <property type="entry name" value="Histidine kinase-like ATPase, C-terminal domain"/>
    <property type="match status" value="1"/>
</dbReference>
<evidence type="ECO:0000256" key="4">
    <source>
        <dbReference type="ARBA" id="ARBA00022475"/>
    </source>
</evidence>
<gene>
    <name evidence="14" type="ORF">H9980_03410</name>
</gene>
<dbReference type="SMART" id="SM00387">
    <property type="entry name" value="HATPase_c"/>
    <property type="match status" value="1"/>
</dbReference>
<comment type="catalytic activity">
    <reaction evidence="1">
        <text>ATP + protein L-histidine = ADP + protein N-phospho-L-histidine.</text>
        <dbReference type="EC" id="2.7.13.3"/>
    </reaction>
</comment>
<evidence type="ECO:0000256" key="3">
    <source>
        <dbReference type="ARBA" id="ARBA00012438"/>
    </source>
</evidence>
<dbReference type="SUPFAM" id="SSF55874">
    <property type="entry name" value="ATPase domain of HSP90 chaperone/DNA topoisomerase II/histidine kinase"/>
    <property type="match status" value="1"/>
</dbReference>
<evidence type="ECO:0000256" key="1">
    <source>
        <dbReference type="ARBA" id="ARBA00000085"/>
    </source>
</evidence>
<dbReference type="GO" id="GO:0000155">
    <property type="term" value="F:phosphorelay sensor kinase activity"/>
    <property type="evidence" value="ECO:0007669"/>
    <property type="project" value="TreeGrafter"/>
</dbReference>
<keyword evidence="4" id="KW-1003">Cell membrane</keyword>
<dbReference type="PANTHER" id="PTHR45453:SF2">
    <property type="entry name" value="HISTIDINE KINASE"/>
    <property type="match status" value="1"/>
</dbReference>
<dbReference type="InterPro" id="IPR036890">
    <property type="entry name" value="HATPase_C_sf"/>
</dbReference>
<keyword evidence="8 12" id="KW-1133">Transmembrane helix</keyword>